<dbReference type="PANTHER" id="PTHR47053:SF1">
    <property type="entry name" value="MUREIN DD-ENDOPEPTIDASE MEPH-RELATED"/>
    <property type="match status" value="1"/>
</dbReference>
<gene>
    <name evidence="6" type="ORF">FC90_GL001473</name>
</gene>
<organism evidence="6 7">
    <name type="scientific">Latilactobacillus graminis DSM 20719</name>
    <dbReference type="NCBI Taxonomy" id="1423752"/>
    <lineage>
        <taxon>Bacteria</taxon>
        <taxon>Bacillati</taxon>
        <taxon>Bacillota</taxon>
        <taxon>Bacilli</taxon>
        <taxon>Lactobacillales</taxon>
        <taxon>Lactobacillaceae</taxon>
        <taxon>Latilactobacillus</taxon>
    </lineage>
</organism>
<evidence type="ECO:0000313" key="7">
    <source>
        <dbReference type="Proteomes" id="UP000050823"/>
    </source>
</evidence>
<feature type="domain" description="NlpC/P60" evidence="5">
    <location>
        <begin position="225"/>
        <end position="356"/>
    </location>
</feature>
<dbReference type="InterPro" id="IPR038765">
    <property type="entry name" value="Papain-like_cys_pep_sf"/>
</dbReference>
<dbReference type="SUPFAM" id="SSF54001">
    <property type="entry name" value="Cysteine proteinases"/>
    <property type="match status" value="1"/>
</dbReference>
<dbReference type="PANTHER" id="PTHR47053">
    <property type="entry name" value="MUREIN DD-ENDOPEPTIDASE MEPH-RELATED"/>
    <property type="match status" value="1"/>
</dbReference>
<dbReference type="GO" id="GO:0006508">
    <property type="term" value="P:proteolysis"/>
    <property type="evidence" value="ECO:0007669"/>
    <property type="project" value="UniProtKB-KW"/>
</dbReference>
<dbReference type="Gene3D" id="3.90.1720.10">
    <property type="entry name" value="endopeptidase domain like (from Nostoc punctiforme)"/>
    <property type="match status" value="1"/>
</dbReference>
<comment type="similarity">
    <text evidence="1">Belongs to the peptidase C40 family.</text>
</comment>
<dbReference type="AlphaFoldDB" id="A0AA89I152"/>
<name>A0AA89I152_9LACO</name>
<evidence type="ECO:0000256" key="1">
    <source>
        <dbReference type="ARBA" id="ARBA00007074"/>
    </source>
</evidence>
<dbReference type="InterPro" id="IPR000064">
    <property type="entry name" value="NLP_P60_dom"/>
</dbReference>
<dbReference type="EMBL" id="AYZB01000008">
    <property type="protein sequence ID" value="KRM23681.1"/>
    <property type="molecule type" value="Genomic_DNA"/>
</dbReference>
<keyword evidence="3" id="KW-0378">Hydrolase</keyword>
<evidence type="ECO:0000256" key="3">
    <source>
        <dbReference type="ARBA" id="ARBA00022801"/>
    </source>
</evidence>
<evidence type="ECO:0000256" key="2">
    <source>
        <dbReference type="ARBA" id="ARBA00022670"/>
    </source>
</evidence>
<evidence type="ECO:0000259" key="5">
    <source>
        <dbReference type="PROSITE" id="PS51935"/>
    </source>
</evidence>
<dbReference type="PROSITE" id="PS51935">
    <property type="entry name" value="NLPC_P60"/>
    <property type="match status" value="1"/>
</dbReference>
<proteinExistence type="inferred from homology"/>
<dbReference type="RefSeq" id="WP_057907969.1">
    <property type="nucleotide sequence ID" value="NZ_AYZB01000008.1"/>
</dbReference>
<accession>A0AA89I152</accession>
<reference evidence="6 7" key="1">
    <citation type="journal article" date="2015" name="Genome Announc.">
        <title>Expanding the biotechnology potential of lactobacilli through comparative genomics of 213 strains and associated genera.</title>
        <authorList>
            <person name="Sun Z."/>
            <person name="Harris H.M."/>
            <person name="McCann A."/>
            <person name="Guo C."/>
            <person name="Argimon S."/>
            <person name="Zhang W."/>
            <person name="Yang X."/>
            <person name="Jeffery I.B."/>
            <person name="Cooney J.C."/>
            <person name="Kagawa T.F."/>
            <person name="Liu W."/>
            <person name="Song Y."/>
            <person name="Salvetti E."/>
            <person name="Wrobel A."/>
            <person name="Rasinkangas P."/>
            <person name="Parkhill J."/>
            <person name="Rea M.C."/>
            <person name="O'Sullivan O."/>
            <person name="Ritari J."/>
            <person name="Douillard F.P."/>
            <person name="Paul Ross R."/>
            <person name="Yang R."/>
            <person name="Briner A.E."/>
            <person name="Felis G.E."/>
            <person name="de Vos W.M."/>
            <person name="Barrangou R."/>
            <person name="Klaenhammer T.R."/>
            <person name="Caufield P.W."/>
            <person name="Cui Y."/>
            <person name="Zhang H."/>
            <person name="O'Toole P.W."/>
        </authorList>
    </citation>
    <scope>NUCLEOTIDE SEQUENCE [LARGE SCALE GENOMIC DNA]</scope>
    <source>
        <strain evidence="6 7">DSM 20719</strain>
    </source>
</reference>
<evidence type="ECO:0000256" key="4">
    <source>
        <dbReference type="ARBA" id="ARBA00022807"/>
    </source>
</evidence>
<dbReference type="Pfam" id="PF00877">
    <property type="entry name" value="NLPC_P60"/>
    <property type="match status" value="1"/>
</dbReference>
<evidence type="ECO:0000313" key="6">
    <source>
        <dbReference type="EMBL" id="KRM23681.1"/>
    </source>
</evidence>
<dbReference type="GO" id="GO:0008234">
    <property type="term" value="F:cysteine-type peptidase activity"/>
    <property type="evidence" value="ECO:0007669"/>
    <property type="project" value="UniProtKB-KW"/>
</dbReference>
<comment type="caution">
    <text evidence="6">The sequence shown here is derived from an EMBL/GenBank/DDBJ whole genome shotgun (WGS) entry which is preliminary data.</text>
</comment>
<sequence length="356" mass="38404">MKKWLSKKIVLILMGVALGFGALYCTLVVVNTVLISAISVLTANEMNKDNTGCSTVSSGGSGATSLVDKDFNSMQFQAYMLKNGGALGPHAQDIVDVSNEAGVSVYLTAAIMMVESGRGTSSACRIDNNPSGMSINEVPIHYGSMKEGMEASKKTLHNLVVERGLNTLDKLGPVYCPPNTANWIKMVASFMAEMKNTKNFSQGETIGQIGGGCNPNDISVSGEKMSYFDKVFPLAKKQLGKPYVLGANINSDNPSSFDCGAFTLWILQQSGVKVPFNRIAQDQFNKTKRVDAKDVKAGDLIFFEHTYDTGRGEAITHVGMVISKTEFIAAQGDNVQIAKMDNSYWKAHFGGFGRIQ</sequence>
<keyword evidence="2" id="KW-0645">Protease</keyword>
<keyword evidence="4" id="KW-0788">Thiol protease</keyword>
<protein>
    <recommendedName>
        <fullName evidence="5">NlpC/P60 domain-containing protein</fullName>
    </recommendedName>
</protein>
<dbReference type="InterPro" id="IPR051202">
    <property type="entry name" value="Peptidase_C40"/>
</dbReference>
<dbReference type="Proteomes" id="UP000050823">
    <property type="component" value="Unassembled WGS sequence"/>
</dbReference>